<gene>
    <name evidence="1" type="ORF">PX52LOC_08008</name>
</gene>
<dbReference type="EMBL" id="CP042425">
    <property type="protein sequence ID" value="QEL20887.1"/>
    <property type="molecule type" value="Genomic_DNA"/>
</dbReference>
<sequence>MAAITSNVERLKSLVDMLTGYEDLMKTDLGQSIADRNKHRKDWLDLYAKFDENLTGKIKGIGNHSGTKRAAAAAAIMDVGKSYRGKLATLPAFDTTSDTVILMKGSLAGLEKKAADIQSNPGDDAKMKALRDESDKWSKNKAAADKMMKDMIDKANAADKATIDDAVKWTKFVKKEMPPAAFDALAKLDGVQGATRVALATQLKGIFDMLKAALDQYIDNGPARGGTNGHALPRARCKSIQDEMMIVEAELTAAMVPPPAPAS</sequence>
<dbReference type="KEGG" id="lrs:PX52LOC_08008"/>
<reference evidence="2" key="1">
    <citation type="submission" date="2019-08" db="EMBL/GenBank/DDBJ databases">
        <title>Limnoglobus roseus gen. nov., sp. nov., a novel freshwater planctomycete with a giant genome from the family Gemmataceae.</title>
        <authorList>
            <person name="Kulichevskaya I.S."/>
            <person name="Naumoff D.G."/>
            <person name="Miroshnikov K."/>
            <person name="Ivanova A."/>
            <person name="Philippov D.A."/>
            <person name="Hakobyan A."/>
            <person name="Rijpstra I.C."/>
            <person name="Sinninghe Damste J.S."/>
            <person name="Liesack W."/>
            <person name="Dedysh S.N."/>
        </authorList>
    </citation>
    <scope>NUCLEOTIDE SEQUENCE [LARGE SCALE GENOMIC DNA]</scope>
    <source>
        <strain evidence="2">PX52</strain>
    </source>
</reference>
<evidence type="ECO:0000313" key="2">
    <source>
        <dbReference type="Proteomes" id="UP000324974"/>
    </source>
</evidence>
<dbReference type="Proteomes" id="UP000324974">
    <property type="component" value="Chromosome"/>
</dbReference>
<organism evidence="1 2">
    <name type="scientific">Limnoglobus roseus</name>
    <dbReference type="NCBI Taxonomy" id="2598579"/>
    <lineage>
        <taxon>Bacteria</taxon>
        <taxon>Pseudomonadati</taxon>
        <taxon>Planctomycetota</taxon>
        <taxon>Planctomycetia</taxon>
        <taxon>Gemmatales</taxon>
        <taxon>Gemmataceae</taxon>
        <taxon>Limnoglobus</taxon>
    </lineage>
</organism>
<evidence type="ECO:0000313" key="1">
    <source>
        <dbReference type="EMBL" id="QEL20887.1"/>
    </source>
</evidence>
<name>A0A5C1ARV7_9BACT</name>
<keyword evidence="2" id="KW-1185">Reference proteome</keyword>
<proteinExistence type="predicted"/>
<protein>
    <submittedName>
        <fullName evidence="1">Uncharacterized protein</fullName>
    </submittedName>
</protein>
<accession>A0A5C1ARV7</accession>
<dbReference type="AlphaFoldDB" id="A0A5C1ARV7"/>
<dbReference type="RefSeq" id="WP_149115134.1">
    <property type="nucleotide sequence ID" value="NZ_CP042425.1"/>
</dbReference>